<gene>
    <name evidence="1" type="ORF">BFS16_07790</name>
</gene>
<comment type="caution">
    <text evidence="1">The sequence shown here is derived from an EMBL/GenBank/DDBJ whole genome shotgun (WGS) entry which is preliminary data.</text>
</comment>
<dbReference type="Proteomes" id="UP000236634">
    <property type="component" value="Unassembled WGS sequence"/>
</dbReference>
<sequence>MGTIKSVYFKFIGIVVAILFTPSLFAQSGPDPVRATMFYNYAKQAKKALMAQDALLCANLTGHKYLNEEVAATTNFQRQFNNYLNQFDDILTVAANIYGIYMEVDEARKNLKVVQGIVVRQPANVLAVALSRSKNKIYTDLIEEGLKLAADVKQVLPLKKNKDKNAKMTQFERLKVMDKIRVNLRTLNRKLRTLSRLVHYTTIMDSWYDLKGTGKEYQPRKMAAVTKDCLQTWKKHAQSVKY</sequence>
<reference evidence="1 2" key="1">
    <citation type="submission" date="2017-03" db="EMBL/GenBank/DDBJ databases">
        <authorList>
            <person name="Afonso C.L."/>
            <person name="Miller P.J."/>
            <person name="Scott M.A."/>
            <person name="Spackman E."/>
            <person name="Goraichik I."/>
            <person name="Dimitrov K.M."/>
            <person name="Suarez D.L."/>
            <person name="Swayne D.E."/>
        </authorList>
    </citation>
    <scope>NUCLEOTIDE SEQUENCE [LARGE SCALE GENOMIC DNA]</scope>
    <source>
        <strain evidence="1 2">DNF00076</strain>
    </source>
</reference>
<dbReference type="RefSeq" id="WP_103003494.1">
    <property type="nucleotide sequence ID" value="NZ_NBAX01000006.1"/>
</dbReference>
<name>A0A2K0XHR0_9BACT</name>
<protein>
    <submittedName>
        <fullName evidence="1">Uncharacterized protein</fullName>
    </submittedName>
</protein>
<evidence type="ECO:0000313" key="2">
    <source>
        <dbReference type="Proteomes" id="UP000236634"/>
    </source>
</evidence>
<dbReference type="EMBL" id="NBAX01000006">
    <property type="protein sequence ID" value="PNP94072.1"/>
    <property type="molecule type" value="Genomic_DNA"/>
</dbReference>
<evidence type="ECO:0000313" key="1">
    <source>
        <dbReference type="EMBL" id="PNP94072.1"/>
    </source>
</evidence>
<dbReference type="AlphaFoldDB" id="A0A2K0XHR0"/>
<proteinExistence type="predicted"/>
<accession>A0A2K0XHR0</accession>
<organism evidence="1 2">
    <name type="scientific">Hoylesella timonensis</name>
    <dbReference type="NCBI Taxonomy" id="386414"/>
    <lineage>
        <taxon>Bacteria</taxon>
        <taxon>Pseudomonadati</taxon>
        <taxon>Bacteroidota</taxon>
        <taxon>Bacteroidia</taxon>
        <taxon>Bacteroidales</taxon>
        <taxon>Prevotellaceae</taxon>
        <taxon>Hoylesella</taxon>
    </lineage>
</organism>